<evidence type="ECO:0000313" key="2">
    <source>
        <dbReference type="EMBL" id="MCZ8401454.1"/>
    </source>
</evidence>
<dbReference type="EMBL" id="JAPZVI010000004">
    <property type="protein sequence ID" value="MCZ8401454.1"/>
    <property type="molecule type" value="Genomic_DNA"/>
</dbReference>
<dbReference type="eggNOG" id="COG3181">
    <property type="taxonomic scope" value="Bacteria"/>
</dbReference>
<dbReference type="PROSITE" id="PS51318">
    <property type="entry name" value="TAT"/>
    <property type="match status" value="1"/>
</dbReference>
<name>A0A0D6FNZ8_ALCXX</name>
<dbReference type="Proteomes" id="UP001141992">
    <property type="component" value="Unassembled WGS sequence"/>
</dbReference>
<dbReference type="Gene3D" id="3.40.190.10">
    <property type="entry name" value="Periplasmic binding protein-like II"/>
    <property type="match status" value="1"/>
</dbReference>
<dbReference type="GeneID" id="75274102"/>
<comment type="similarity">
    <text evidence="1">Belongs to the UPF0065 (bug) family.</text>
</comment>
<organism evidence="2 3">
    <name type="scientific">Alcaligenes xylosoxydans xylosoxydans</name>
    <name type="common">Achromobacter xylosoxidans</name>
    <dbReference type="NCBI Taxonomy" id="85698"/>
    <lineage>
        <taxon>Bacteria</taxon>
        <taxon>Pseudomonadati</taxon>
        <taxon>Pseudomonadota</taxon>
        <taxon>Betaproteobacteria</taxon>
        <taxon>Burkholderiales</taxon>
        <taxon>Alcaligenaceae</taxon>
        <taxon>Achromobacter</taxon>
    </lineage>
</organism>
<dbReference type="PIRSF" id="PIRSF017082">
    <property type="entry name" value="YflP"/>
    <property type="match status" value="1"/>
</dbReference>
<gene>
    <name evidence="2" type="ORF">O9570_08370</name>
</gene>
<comment type="caution">
    <text evidence="2">The sequence shown here is derived from an EMBL/GenBank/DDBJ whole genome shotgun (WGS) entry which is preliminary data.</text>
</comment>
<dbReference type="InterPro" id="IPR005064">
    <property type="entry name" value="BUG"/>
</dbReference>
<dbReference type="SMR" id="A0A0D6FNZ8"/>
<dbReference type="PANTHER" id="PTHR42928:SF5">
    <property type="entry name" value="BLR1237 PROTEIN"/>
    <property type="match status" value="1"/>
</dbReference>
<evidence type="ECO:0000313" key="3">
    <source>
        <dbReference type="Proteomes" id="UP001141992"/>
    </source>
</evidence>
<dbReference type="AlphaFoldDB" id="A0A0D6FNZ8"/>
<dbReference type="KEGG" id="axx:ERS451415_00472"/>
<dbReference type="Gene3D" id="3.40.190.150">
    <property type="entry name" value="Bordetella uptake gene, domain 1"/>
    <property type="match status" value="1"/>
</dbReference>
<accession>A0A0D6FNZ8</accession>
<dbReference type="RefSeq" id="WP_024067585.1">
    <property type="nucleotide sequence ID" value="NZ_CP053617.1"/>
</dbReference>
<dbReference type="Pfam" id="PF03401">
    <property type="entry name" value="TctC"/>
    <property type="match status" value="1"/>
</dbReference>
<sequence>MNREQHPPIDDAQRRRVLGALGAAGLCALAPWQQALAQKGNWPDRPINYVVPFPPGGLTDVAARQVGKALGDAERWNVVVENKPGGSANIGAAHVSHAAPDGYTWLAITLSHAANATLFAGKAGYDLTRDLAPVAGLASSPIMVVVNAKSPIKSMADLARAAAAKPLAAGSSGNGTPPHLTLALYQKLTGTPLMHVPYKGGAPSLTDLIGGHLDVVFSNYPESLSHVKNGSLRALAITTRDRSRDLPDVPTVAQAGLPDLIVENFTGVMAPANTPPALVQRIGDAIVKQISQPAMQQALQQLGFVPQPRGPAEFGSYLRSEVDRWARIIRDANIQIA</sequence>
<reference evidence="2" key="1">
    <citation type="submission" date="2022-12" db="EMBL/GenBank/DDBJ databases">
        <authorList>
            <person name="Voronina O.L."/>
            <person name="Kunda M.S."/>
            <person name="Ryzhova N."/>
            <person name="Aksenova E.I."/>
        </authorList>
    </citation>
    <scope>NUCLEOTIDE SEQUENCE</scope>
    <source>
        <strain evidence="2">SCCH136:Ach223948</strain>
    </source>
</reference>
<dbReference type="PANTHER" id="PTHR42928">
    <property type="entry name" value="TRICARBOXYLATE-BINDING PROTEIN"/>
    <property type="match status" value="1"/>
</dbReference>
<dbReference type="SUPFAM" id="SSF53850">
    <property type="entry name" value="Periplasmic binding protein-like II"/>
    <property type="match status" value="1"/>
</dbReference>
<proteinExistence type="inferred from homology"/>
<dbReference type="InterPro" id="IPR006311">
    <property type="entry name" value="TAT_signal"/>
</dbReference>
<dbReference type="InterPro" id="IPR042100">
    <property type="entry name" value="Bug_dom1"/>
</dbReference>
<evidence type="ECO:0000256" key="1">
    <source>
        <dbReference type="ARBA" id="ARBA00006987"/>
    </source>
</evidence>
<protein>
    <submittedName>
        <fullName evidence="2">Tripartite tricarboxylate transporter substrate-binding protein</fullName>
    </submittedName>
</protein>